<comment type="caution">
    <text evidence="4">The sequence shown here is derived from an EMBL/GenBank/DDBJ whole genome shotgun (WGS) entry which is preliminary data.</text>
</comment>
<dbReference type="EMBL" id="JASHIF010000037">
    <property type="protein sequence ID" value="MDI9862661.1"/>
    <property type="molecule type" value="Genomic_DNA"/>
</dbReference>
<proteinExistence type="predicted"/>
<dbReference type="Pfam" id="PF00072">
    <property type="entry name" value="Response_reg"/>
    <property type="match status" value="1"/>
</dbReference>
<dbReference type="Gene3D" id="3.40.50.2300">
    <property type="match status" value="1"/>
</dbReference>
<dbReference type="Proteomes" id="UP001236507">
    <property type="component" value="Unassembled WGS sequence"/>
</dbReference>
<feature type="domain" description="Response regulatory" evidence="2">
    <location>
        <begin position="9"/>
        <end position="123"/>
    </location>
</feature>
<gene>
    <name evidence="4" type="ORF">QM524_25785</name>
</gene>
<evidence type="ECO:0000256" key="1">
    <source>
        <dbReference type="PROSITE-ProRule" id="PRU00169"/>
    </source>
</evidence>
<name>A0ABT6YHK7_9BACT</name>
<dbReference type="PANTHER" id="PTHR37299:SF1">
    <property type="entry name" value="STAGE 0 SPORULATION PROTEIN A HOMOLOG"/>
    <property type="match status" value="1"/>
</dbReference>
<dbReference type="InterPro" id="IPR001789">
    <property type="entry name" value="Sig_transdc_resp-reg_receiver"/>
</dbReference>
<evidence type="ECO:0000313" key="5">
    <source>
        <dbReference type="Proteomes" id="UP001236507"/>
    </source>
</evidence>
<dbReference type="SMART" id="SM00850">
    <property type="entry name" value="LytTR"/>
    <property type="match status" value="1"/>
</dbReference>
<keyword evidence="5" id="KW-1185">Reference proteome</keyword>
<dbReference type="InterPro" id="IPR046947">
    <property type="entry name" value="LytR-like"/>
</dbReference>
<feature type="domain" description="HTH LytTR-type" evidence="3">
    <location>
        <begin position="135"/>
        <end position="201"/>
    </location>
</feature>
<keyword evidence="1" id="KW-0597">Phosphoprotein</keyword>
<evidence type="ECO:0000259" key="2">
    <source>
        <dbReference type="PROSITE" id="PS50110"/>
    </source>
</evidence>
<dbReference type="SMART" id="SM00448">
    <property type="entry name" value="REC"/>
    <property type="match status" value="1"/>
</dbReference>
<dbReference type="Gene3D" id="2.40.50.1020">
    <property type="entry name" value="LytTr DNA-binding domain"/>
    <property type="match status" value="1"/>
</dbReference>
<dbReference type="Pfam" id="PF04397">
    <property type="entry name" value="LytTR"/>
    <property type="match status" value="1"/>
</dbReference>
<dbReference type="PROSITE" id="PS50110">
    <property type="entry name" value="RESPONSE_REGULATORY"/>
    <property type="match status" value="1"/>
</dbReference>
<feature type="modified residue" description="4-aspartylphosphate" evidence="1">
    <location>
        <position position="59"/>
    </location>
</feature>
<sequence>MERKLSQKKLLVIEDDDAFDMWIGLVLTQLEIIDFHRVRLAEDALIYLENNCPDLIICDIFLEGELTGIDFLKKIQHFSIPIIVVTSSTSLLVYREVQRVENVIYMVKPFQPITFIAAIERLLLPNGQFFNEPFIFVRVQNKQLKIFFKDILYLESDGNYTYIHTREKKLALLKSISKLLDELDKRFVRCHKTYAVNKQHIIAKTTTQIEIAKTYLPIGRSYQKILESEIMS</sequence>
<evidence type="ECO:0000259" key="3">
    <source>
        <dbReference type="PROSITE" id="PS50930"/>
    </source>
</evidence>
<dbReference type="PANTHER" id="PTHR37299">
    <property type="entry name" value="TRANSCRIPTIONAL REGULATOR-RELATED"/>
    <property type="match status" value="1"/>
</dbReference>
<dbReference type="SUPFAM" id="SSF52172">
    <property type="entry name" value="CheY-like"/>
    <property type="match status" value="1"/>
</dbReference>
<evidence type="ECO:0000313" key="4">
    <source>
        <dbReference type="EMBL" id="MDI9862661.1"/>
    </source>
</evidence>
<accession>A0ABT6YHK7</accession>
<dbReference type="InterPro" id="IPR011006">
    <property type="entry name" value="CheY-like_superfamily"/>
</dbReference>
<dbReference type="InterPro" id="IPR007492">
    <property type="entry name" value="LytTR_DNA-bd_dom"/>
</dbReference>
<dbReference type="RefSeq" id="WP_283346886.1">
    <property type="nucleotide sequence ID" value="NZ_JASHIF010000037.1"/>
</dbReference>
<reference evidence="4 5" key="1">
    <citation type="submission" date="2023-05" db="EMBL/GenBank/DDBJ databases">
        <title>Novel species of genus Flectobacillus isolated from stream in China.</title>
        <authorList>
            <person name="Lu H."/>
        </authorList>
    </citation>
    <scope>NUCLEOTIDE SEQUENCE [LARGE SCALE GENOMIC DNA]</scope>
    <source>
        <strain evidence="4 5">KCTC 42575</strain>
    </source>
</reference>
<organism evidence="4 5">
    <name type="scientific">Flectobacillus roseus</name>
    <dbReference type="NCBI Taxonomy" id="502259"/>
    <lineage>
        <taxon>Bacteria</taxon>
        <taxon>Pseudomonadati</taxon>
        <taxon>Bacteroidota</taxon>
        <taxon>Cytophagia</taxon>
        <taxon>Cytophagales</taxon>
        <taxon>Flectobacillaceae</taxon>
        <taxon>Flectobacillus</taxon>
    </lineage>
</organism>
<protein>
    <submittedName>
        <fullName evidence="4">Response regulator transcription factor</fullName>
    </submittedName>
</protein>
<dbReference type="PROSITE" id="PS50930">
    <property type="entry name" value="HTH_LYTTR"/>
    <property type="match status" value="1"/>
</dbReference>